<dbReference type="PANTHER" id="PTHR33231:SF1">
    <property type="entry name" value="30S RIBOSOMAL PROTEIN"/>
    <property type="match status" value="1"/>
</dbReference>
<reference evidence="4" key="1">
    <citation type="submission" date="2017-09" db="EMBL/GenBank/DDBJ databases">
        <title>Depth-based differentiation of microbial function through sediment-hosted aquifers and enrichment of novel symbionts in the deep terrestrial subsurface.</title>
        <authorList>
            <person name="Probst A.J."/>
            <person name="Ladd B."/>
            <person name="Jarett J.K."/>
            <person name="Geller-Mcgrath D.E."/>
            <person name="Sieber C.M.K."/>
            <person name="Emerson J.B."/>
            <person name="Anantharaman K."/>
            <person name="Thomas B.C."/>
            <person name="Malmstrom R."/>
            <person name="Stieglmeier M."/>
            <person name="Klingl A."/>
            <person name="Woyke T."/>
            <person name="Ryan C.M."/>
            <person name="Banfield J.F."/>
        </authorList>
    </citation>
    <scope>NUCLEOTIDE SEQUENCE [LARGE SCALE GENOMIC DNA]</scope>
</reference>
<dbReference type="InterPro" id="IPR003489">
    <property type="entry name" value="RHF/RaiA"/>
</dbReference>
<protein>
    <submittedName>
        <fullName evidence="3">Ribosomal subunit interface protein</fullName>
    </submittedName>
</protein>
<accession>A0A2M7ZVR6</accession>
<keyword evidence="1" id="KW-0810">Translation regulation</keyword>
<name>A0A2M7ZVR6_9BACT</name>
<organism evidence="3 4">
    <name type="scientific">bacterium (Candidatus Gribaldobacteria) CG_4_9_14_3_um_filter_36_15</name>
    <dbReference type="NCBI Taxonomy" id="2014269"/>
    <lineage>
        <taxon>Bacteria</taxon>
        <taxon>Candidatus Gribaldobacteria</taxon>
    </lineage>
</organism>
<dbReference type="InterPro" id="IPR036567">
    <property type="entry name" value="RHF-like"/>
</dbReference>
<dbReference type="Gene3D" id="3.30.160.100">
    <property type="entry name" value="Ribosome hibernation promotion factor-like"/>
    <property type="match status" value="1"/>
</dbReference>
<proteinExistence type="predicted"/>
<evidence type="ECO:0000313" key="3">
    <source>
        <dbReference type="EMBL" id="PJB09234.1"/>
    </source>
</evidence>
<keyword evidence="2" id="KW-0472">Membrane</keyword>
<gene>
    <name evidence="3" type="primary">raiA</name>
    <name evidence="3" type="ORF">CO121_00985</name>
</gene>
<dbReference type="GO" id="GO:0022627">
    <property type="term" value="C:cytosolic small ribosomal subunit"/>
    <property type="evidence" value="ECO:0007669"/>
    <property type="project" value="TreeGrafter"/>
</dbReference>
<feature type="transmembrane region" description="Helical" evidence="2">
    <location>
        <begin position="6"/>
        <end position="27"/>
    </location>
</feature>
<dbReference type="GO" id="GO:0045900">
    <property type="term" value="P:negative regulation of translational elongation"/>
    <property type="evidence" value="ECO:0007669"/>
    <property type="project" value="TreeGrafter"/>
</dbReference>
<dbReference type="PANTHER" id="PTHR33231">
    <property type="entry name" value="30S RIBOSOMAL PROTEIN"/>
    <property type="match status" value="1"/>
</dbReference>
<dbReference type="SUPFAM" id="SSF69754">
    <property type="entry name" value="Ribosome binding protein Y (YfiA homologue)"/>
    <property type="match status" value="1"/>
</dbReference>
<dbReference type="NCBIfam" id="TIGR00741">
    <property type="entry name" value="yfiA"/>
    <property type="match status" value="1"/>
</dbReference>
<keyword evidence="2" id="KW-0812">Transmembrane</keyword>
<evidence type="ECO:0000313" key="4">
    <source>
        <dbReference type="Proteomes" id="UP000229156"/>
    </source>
</evidence>
<evidence type="ECO:0000256" key="1">
    <source>
        <dbReference type="ARBA" id="ARBA00022845"/>
    </source>
</evidence>
<dbReference type="InterPro" id="IPR050574">
    <property type="entry name" value="HPF/YfiA_ribosome-assoc"/>
</dbReference>
<dbReference type="Pfam" id="PF02482">
    <property type="entry name" value="Ribosomal_S30AE"/>
    <property type="match status" value="1"/>
</dbReference>
<dbReference type="Proteomes" id="UP000229156">
    <property type="component" value="Unassembled WGS sequence"/>
</dbReference>
<evidence type="ECO:0000256" key="2">
    <source>
        <dbReference type="SAM" id="Phobius"/>
    </source>
</evidence>
<dbReference type="AlphaFoldDB" id="A0A2M7ZVR6"/>
<sequence length="164" mass="19330">MNFVHLHVSLTLTCLKGSFLYCIILYMEIIIKGTKIKLTESLKDFIEEKIRDLEKFFEFKVKEDFEVKAFIEIGKLSKHHRRGDVFCAECQIFLPGKGVRSVAEKEDLKLAICEVRDELQRQLEKYKKAQMQKTARGKRRIKKDLKLSRGARFYRKGRILEEGI</sequence>
<keyword evidence="2" id="KW-1133">Transmembrane helix</keyword>
<comment type="caution">
    <text evidence="3">The sequence shown here is derived from an EMBL/GenBank/DDBJ whole genome shotgun (WGS) entry which is preliminary data.</text>
</comment>
<dbReference type="EMBL" id="PFUT01000022">
    <property type="protein sequence ID" value="PJB09234.1"/>
    <property type="molecule type" value="Genomic_DNA"/>
</dbReference>
<dbReference type="GO" id="GO:0043024">
    <property type="term" value="F:ribosomal small subunit binding"/>
    <property type="evidence" value="ECO:0007669"/>
    <property type="project" value="TreeGrafter"/>
</dbReference>
<dbReference type="CDD" id="cd00552">
    <property type="entry name" value="RaiA"/>
    <property type="match status" value="1"/>
</dbReference>